<evidence type="ECO:0000313" key="9">
    <source>
        <dbReference type="EMBL" id="KAF9404589.1"/>
    </source>
</evidence>
<comment type="caution">
    <text evidence="9">The sequence shown here is derived from an EMBL/GenBank/DDBJ whole genome shotgun (WGS) entry which is preliminary data.</text>
</comment>
<evidence type="ECO:0000313" key="10">
    <source>
        <dbReference type="Proteomes" id="UP000648187"/>
    </source>
</evidence>
<dbReference type="SUPFAM" id="SSF54106">
    <property type="entry name" value="LysM domain"/>
    <property type="match status" value="1"/>
</dbReference>
<organism evidence="9 10">
    <name type="scientific">Spodoptera exigua</name>
    <name type="common">Beet armyworm</name>
    <name type="synonym">Noctua fulgens</name>
    <dbReference type="NCBI Taxonomy" id="7107"/>
    <lineage>
        <taxon>Eukaryota</taxon>
        <taxon>Metazoa</taxon>
        <taxon>Ecdysozoa</taxon>
        <taxon>Arthropoda</taxon>
        <taxon>Hexapoda</taxon>
        <taxon>Insecta</taxon>
        <taxon>Pterygota</taxon>
        <taxon>Neoptera</taxon>
        <taxon>Endopterygota</taxon>
        <taxon>Lepidoptera</taxon>
        <taxon>Glossata</taxon>
        <taxon>Ditrysia</taxon>
        <taxon>Noctuoidea</taxon>
        <taxon>Noctuidae</taxon>
        <taxon>Amphipyrinae</taxon>
        <taxon>Spodoptera</taxon>
    </lineage>
</organism>
<dbReference type="SMART" id="SM00257">
    <property type="entry name" value="LysM"/>
    <property type="match status" value="1"/>
</dbReference>
<feature type="binding site" evidence="5">
    <location>
        <position position="192"/>
    </location>
    <ligand>
        <name>substrate</name>
    </ligand>
</feature>
<dbReference type="InterPro" id="IPR020622">
    <property type="entry name" value="Ala_racemase_pyridoxalP-BS"/>
</dbReference>
<dbReference type="GO" id="GO:0003677">
    <property type="term" value="F:DNA binding"/>
    <property type="evidence" value="ECO:0007669"/>
    <property type="project" value="InterPro"/>
</dbReference>
<dbReference type="FunFam" id="3.20.20.10:FF:000002">
    <property type="entry name" value="Alanine racemase"/>
    <property type="match status" value="1"/>
</dbReference>
<dbReference type="Pfam" id="PF01168">
    <property type="entry name" value="Ala_racemase_N"/>
    <property type="match status" value="1"/>
</dbReference>
<dbReference type="GO" id="GO:0030170">
    <property type="term" value="F:pyridoxal phosphate binding"/>
    <property type="evidence" value="ECO:0007669"/>
    <property type="project" value="TreeGrafter"/>
</dbReference>
<evidence type="ECO:0000256" key="5">
    <source>
        <dbReference type="PIRSR" id="PIRSR600821-52"/>
    </source>
</evidence>
<dbReference type="SUPFAM" id="SSF56214">
    <property type="entry name" value="4'-phosphopantetheinyl transferase"/>
    <property type="match status" value="1"/>
</dbReference>
<evidence type="ECO:0000256" key="4">
    <source>
        <dbReference type="PIRSR" id="PIRSR600821-50"/>
    </source>
</evidence>
<dbReference type="GO" id="GO:0008897">
    <property type="term" value="F:holo-[acyl-carrier-protein] synthase activity"/>
    <property type="evidence" value="ECO:0007669"/>
    <property type="project" value="InterPro"/>
</dbReference>
<feature type="binding site" evidence="5">
    <location>
        <position position="315"/>
    </location>
    <ligand>
        <name>substrate</name>
    </ligand>
</feature>
<evidence type="ECO:0000256" key="1">
    <source>
        <dbReference type="ARBA" id="ARBA00001933"/>
    </source>
</evidence>
<dbReference type="FunFam" id="2.40.37.10:FF:000006">
    <property type="entry name" value="Alanine racemase"/>
    <property type="match status" value="1"/>
</dbReference>
<dbReference type="InterPro" id="IPR000821">
    <property type="entry name" value="Ala_racemase"/>
</dbReference>
<dbReference type="GO" id="GO:0000287">
    <property type="term" value="F:magnesium ion binding"/>
    <property type="evidence" value="ECO:0007669"/>
    <property type="project" value="InterPro"/>
</dbReference>
<protein>
    <recommendedName>
        <fullName evidence="8">LysM domain-containing protein</fullName>
    </recommendedName>
</protein>
<dbReference type="InterPro" id="IPR003477">
    <property type="entry name" value="PemK-like"/>
</dbReference>
<comment type="cofactor">
    <cofactor evidence="1 4">
        <name>pyridoxal 5'-phosphate</name>
        <dbReference type="ChEBI" id="CHEBI:597326"/>
    </cofactor>
</comment>
<feature type="domain" description="LysM" evidence="8">
    <location>
        <begin position="989"/>
        <end position="1032"/>
    </location>
</feature>
<evidence type="ECO:0000256" key="7">
    <source>
        <dbReference type="SAM" id="MobiDB-lite"/>
    </source>
</evidence>
<sequence length="1034" mass="115866">MTGRFACKEAFSKAWGTGIGNVGLQDIEILKKENGAPKVTKSPHEGQKEGYHMAVGWHRPTKLVIDTQAITENVCNEVKRMPEGTELFAVVKANGYGHGAVKTANAAKKGGATGFCVAILDEAIELRQAGITDPILVLSVVDISYIDLLLEYDLSVTVTTQEWLEQAINHLTHKETQAPLKIHIKVDTGMGRIGFMNARTTKQAVELAQSTTCLLWEGLFTHFSTADEVDVSYFNKQEQRFQDILSELKQLPKYIHVKELPEGEGIGYGNTYTTSSNEWIGTVPIGYADGWLRHLQGFSVLVNGIKCEIVGRVCMDQCMIRLPKKVAVGTRVTLIGEDNGETVTMQMVAEKLETIHYEVACTFSEHLSPVVGSEQGGVRPVLVVQNNLGNHFSPTIIVAAITAKMAKPKLPTHIGINSEETGIERDSVILLEQIRTIDKIRLKEKVCHLSTEIMGSVDRALGVSIGIVESELEQENLAIIFSLILLGILYNQDSLRKDNKDLELKIEEIKDAKGSAISGAEIESYQQDALKLTEFPWKKIVESRDAQALDNYELQLIRDWQPFFGETNIAIMINNERQPTATTTNNSALLDEQEKEITRLRELIEEYRMQESEFQQNKDENFRLSQQNKQLVIKVESNQEELEALKEKNDELATQLNQKETELFELEDANELSDSTEEITRLNAQIQALKKENIRNMGEKEEALETVKMELEALNEKLQTTDKENQELTQRLADLQEQMSQLQKENQELKDKEITLSVTNDSSVDTGRIDELKKELEAVLTDKSELEANLGRIQGLNDKYSIQKNVSESELAGLRSMYKEKEEELETLNAELETMRNVSATGDAKGEQLAELLQAKQQINDLLLKNQSLQEEALKSQQEIGEVMVSAKKEANRIISEAQVEAKHMINSAELEMLNIGNRAKNISNEVEESKNEVMTIYRELEERASVGGNEAIPVPVPASSQQQVELPVESSAEAEQTVESQKNETPKEVYVVKNGETLWEIAQDLNLSIPTLMNRNQLSNSVIFEGQELVLDN</sequence>
<dbReference type="Pfam" id="PF01476">
    <property type="entry name" value="LysM"/>
    <property type="match status" value="1"/>
</dbReference>
<keyword evidence="3" id="KW-0413">Isomerase</keyword>
<accession>A0A835G006</accession>
<dbReference type="InterPro" id="IPR009006">
    <property type="entry name" value="Ala_racemase/Decarboxylase_C"/>
</dbReference>
<dbReference type="InterPro" id="IPR011067">
    <property type="entry name" value="Plasmid_toxin/cell-grow_inhib"/>
</dbReference>
<keyword evidence="10" id="KW-1185">Reference proteome</keyword>
<dbReference type="EMBL" id="JACKWZ010000938">
    <property type="protein sequence ID" value="KAF9404589.1"/>
    <property type="molecule type" value="Genomic_DNA"/>
</dbReference>
<feature type="coiled-coil region" evidence="6">
    <location>
        <begin position="590"/>
        <end position="879"/>
    </location>
</feature>
<dbReference type="Gene3D" id="3.90.470.20">
    <property type="entry name" value="4'-phosphopantetheinyl transferase domain"/>
    <property type="match status" value="1"/>
</dbReference>
<evidence type="ECO:0000256" key="2">
    <source>
        <dbReference type="ARBA" id="ARBA00022898"/>
    </source>
</evidence>
<dbReference type="InterPro" id="IPR011079">
    <property type="entry name" value="Ala_racemase_C"/>
</dbReference>
<proteinExistence type="inferred from homology"/>
<reference evidence="9" key="1">
    <citation type="submission" date="2020-08" db="EMBL/GenBank/DDBJ databases">
        <title>Spodoptera exigua strain:BAW_Kor-Di-RS1 Genome sequencing and assembly.</title>
        <authorList>
            <person name="Kim J."/>
            <person name="Nam H.Y."/>
            <person name="Kwon M."/>
            <person name="Choi J.H."/>
            <person name="Cho S.R."/>
            <person name="Kim G.-H."/>
        </authorList>
    </citation>
    <scope>NUCLEOTIDE SEQUENCE</scope>
    <source>
        <strain evidence="9">BAW_Kor-Di-RS1</strain>
        <tissue evidence="9">Whole-body</tissue>
    </source>
</reference>
<dbReference type="NCBIfam" id="TIGR00492">
    <property type="entry name" value="alr"/>
    <property type="match status" value="1"/>
</dbReference>
<dbReference type="SUPFAM" id="SSF50621">
    <property type="entry name" value="Alanine racemase C-terminal domain-like"/>
    <property type="match status" value="1"/>
</dbReference>
<dbReference type="InterPro" id="IPR037143">
    <property type="entry name" value="4-PPantetheinyl_Trfase_dom_sf"/>
</dbReference>
<keyword evidence="2 4" id="KW-0663">Pyridoxal phosphate</keyword>
<dbReference type="Proteomes" id="UP000648187">
    <property type="component" value="Unassembled WGS sequence"/>
</dbReference>
<name>A0A835G006_SPOEX</name>
<keyword evidence="6" id="KW-0175">Coiled coil</keyword>
<dbReference type="PANTHER" id="PTHR30511">
    <property type="entry name" value="ALANINE RACEMASE"/>
    <property type="match status" value="1"/>
</dbReference>
<dbReference type="PANTHER" id="PTHR30511:SF0">
    <property type="entry name" value="ALANINE RACEMASE, CATABOLIC-RELATED"/>
    <property type="match status" value="1"/>
</dbReference>
<dbReference type="GO" id="GO:0005829">
    <property type="term" value="C:cytosol"/>
    <property type="evidence" value="ECO:0007669"/>
    <property type="project" value="TreeGrafter"/>
</dbReference>
<dbReference type="InterPro" id="IPR018392">
    <property type="entry name" value="LysM"/>
</dbReference>
<feature type="coiled-coil region" evidence="6">
    <location>
        <begin position="913"/>
        <end position="944"/>
    </location>
</feature>
<feature type="modified residue" description="N6-(pyridoxal phosphate)lysine" evidence="4">
    <location>
        <position position="92"/>
    </location>
</feature>
<evidence type="ECO:0000256" key="6">
    <source>
        <dbReference type="SAM" id="Coils"/>
    </source>
</evidence>
<dbReference type="Gene3D" id="3.10.350.10">
    <property type="entry name" value="LysM domain"/>
    <property type="match status" value="1"/>
</dbReference>
<dbReference type="AlphaFoldDB" id="A0A835G006"/>
<dbReference type="Gene3D" id="3.20.20.10">
    <property type="entry name" value="Alanine racemase"/>
    <property type="match status" value="1"/>
</dbReference>
<dbReference type="GO" id="GO:0030632">
    <property type="term" value="P:D-alanine biosynthetic process"/>
    <property type="evidence" value="ECO:0007669"/>
    <property type="project" value="TreeGrafter"/>
</dbReference>
<evidence type="ECO:0000259" key="8">
    <source>
        <dbReference type="PROSITE" id="PS51782"/>
    </source>
</evidence>
<dbReference type="PROSITE" id="PS00395">
    <property type="entry name" value="ALANINE_RACEMASE"/>
    <property type="match status" value="1"/>
</dbReference>
<dbReference type="Gene3D" id="2.30.30.110">
    <property type="match status" value="1"/>
</dbReference>
<dbReference type="InterPro" id="IPR036779">
    <property type="entry name" value="LysM_dom_sf"/>
</dbReference>
<dbReference type="CDD" id="cd00430">
    <property type="entry name" value="PLPDE_III_AR"/>
    <property type="match status" value="1"/>
</dbReference>
<dbReference type="GO" id="GO:0008784">
    <property type="term" value="F:alanine racemase activity"/>
    <property type="evidence" value="ECO:0007669"/>
    <property type="project" value="InterPro"/>
</dbReference>
<dbReference type="SMART" id="SM01005">
    <property type="entry name" value="Ala_racemase_C"/>
    <property type="match status" value="1"/>
</dbReference>
<feature type="region of interest" description="Disordered" evidence="7">
    <location>
        <begin position="956"/>
        <end position="986"/>
    </location>
</feature>
<evidence type="ECO:0000256" key="3">
    <source>
        <dbReference type="ARBA" id="ARBA00023235"/>
    </source>
</evidence>
<dbReference type="HAMAP" id="MF_01201">
    <property type="entry name" value="Ala_racemase"/>
    <property type="match status" value="1"/>
</dbReference>
<dbReference type="Pfam" id="PF02452">
    <property type="entry name" value="PemK_toxin"/>
    <property type="match status" value="1"/>
</dbReference>
<dbReference type="SUPFAM" id="SSF50118">
    <property type="entry name" value="Cell growth inhibitor/plasmid maintenance toxic component"/>
    <property type="match status" value="1"/>
</dbReference>
<dbReference type="Gene3D" id="2.40.37.10">
    <property type="entry name" value="Lyase, Ornithine Decarboxylase, Chain A, domain 1"/>
    <property type="match status" value="1"/>
</dbReference>
<dbReference type="CDD" id="cd00118">
    <property type="entry name" value="LysM"/>
    <property type="match status" value="1"/>
</dbReference>
<dbReference type="PRINTS" id="PR00992">
    <property type="entry name" value="ALARACEMASE"/>
</dbReference>
<gene>
    <name evidence="9" type="ORF">HW555_014262</name>
</gene>
<dbReference type="InterPro" id="IPR001608">
    <property type="entry name" value="Ala_racemase_N"/>
</dbReference>
<dbReference type="PROSITE" id="PS51782">
    <property type="entry name" value="LYSM"/>
    <property type="match status" value="1"/>
</dbReference>
<dbReference type="SUPFAM" id="SSF51419">
    <property type="entry name" value="PLP-binding barrel"/>
    <property type="match status" value="1"/>
</dbReference>
<dbReference type="InterPro" id="IPR029066">
    <property type="entry name" value="PLP-binding_barrel"/>
</dbReference>